<dbReference type="Gene3D" id="3.90.550.10">
    <property type="entry name" value="Spore Coat Polysaccharide Biosynthesis Protein SpsA, Chain A"/>
    <property type="match status" value="1"/>
</dbReference>
<comment type="caution">
    <text evidence="4">The sequence shown here is derived from an EMBL/GenBank/DDBJ whole genome shotgun (WGS) entry which is preliminary data.</text>
</comment>
<evidence type="ECO:0000256" key="2">
    <source>
        <dbReference type="ARBA" id="ARBA00022676"/>
    </source>
</evidence>
<dbReference type="PANTHER" id="PTHR43179:SF12">
    <property type="entry name" value="GALACTOFURANOSYLTRANSFERASE GLFT2"/>
    <property type="match status" value="1"/>
</dbReference>
<gene>
    <name evidence="4" type="ORF">VK792_05150</name>
</gene>
<evidence type="ECO:0000313" key="5">
    <source>
        <dbReference type="Proteomes" id="UP001348149"/>
    </source>
</evidence>
<dbReference type="Pfam" id="PF13641">
    <property type="entry name" value="Glyco_tranf_2_3"/>
    <property type="match status" value="1"/>
</dbReference>
<accession>A0ABU6HDX6</accession>
<dbReference type="SUPFAM" id="SSF53448">
    <property type="entry name" value="Nucleotide-diphospho-sugar transferases"/>
    <property type="match status" value="1"/>
</dbReference>
<dbReference type="EC" id="2.4.-.-" evidence="4"/>
<reference evidence="4 5" key="1">
    <citation type="submission" date="2024-01" db="EMBL/GenBank/DDBJ databases">
        <title>Mesobacterium rodlantinim sp. nov., isolated from shallow sea hydrothermal systems off Kueishantao Island.</title>
        <authorList>
            <person name="Su Z."/>
            <person name="Tang K."/>
        </authorList>
    </citation>
    <scope>NUCLEOTIDE SEQUENCE [LARGE SCALE GENOMIC DNA]</scope>
    <source>
        <strain evidence="4 5">TK19101</strain>
    </source>
</reference>
<evidence type="ECO:0000256" key="1">
    <source>
        <dbReference type="ARBA" id="ARBA00006739"/>
    </source>
</evidence>
<evidence type="ECO:0000313" key="4">
    <source>
        <dbReference type="EMBL" id="MEC3860662.1"/>
    </source>
</evidence>
<dbReference type="Proteomes" id="UP001348149">
    <property type="component" value="Unassembled WGS sequence"/>
</dbReference>
<dbReference type="PANTHER" id="PTHR43179">
    <property type="entry name" value="RHAMNOSYLTRANSFERASE WBBL"/>
    <property type="match status" value="1"/>
</dbReference>
<sequence>MSLPAVSVVIVSRHRPQALLRCLTGVAQLDYAPLEVVVVGCPQAERTVATRPDAGQIKVVPYDTANISAARNLGVAHAAGEIVAFLDDDAVPEPLWLRHLVQPFAQPDVVAAGGTVLGRNGISLQWGSSSVDASGESHPLSLDSDAPVALSPVQGRAIRTEGTNMAFRREVLADIGGFDPAFHYFLDETDLNMRIAAQGHEVAHVPLAVVHHGFAASALRLPDRAPRDLFEIGASKAVFLRKHCPKSLQPAAWKRFEKEQRLRCLRHMQTGALTPDDVVRLMRRLRAGYVEGQGRRLDRLPPIPRAAHGFRPFQAAPDAPRFILSGWAWHRRALAARAASLVGSGAIVSVYRFSPSALFHHVRFRSAGYWEQAGGLFGRSVRTGRLFRAVRLKTRVRQEAARVAPVRGADSGV</sequence>
<dbReference type="InterPro" id="IPR029044">
    <property type="entry name" value="Nucleotide-diphossugar_trans"/>
</dbReference>
<evidence type="ECO:0000256" key="3">
    <source>
        <dbReference type="ARBA" id="ARBA00022679"/>
    </source>
</evidence>
<protein>
    <submittedName>
        <fullName evidence="4">Glycosyltransferase</fullName>
        <ecNumber evidence="4">2.4.-.-</ecNumber>
    </submittedName>
</protein>
<comment type="similarity">
    <text evidence="1">Belongs to the glycosyltransferase 2 family.</text>
</comment>
<dbReference type="RefSeq" id="WP_326296288.1">
    <property type="nucleotide sequence ID" value="NZ_JAYLLH010000005.1"/>
</dbReference>
<keyword evidence="3 4" id="KW-0808">Transferase</keyword>
<keyword evidence="5" id="KW-1185">Reference proteome</keyword>
<name>A0ABU6HDX6_9RHOB</name>
<dbReference type="GO" id="GO:0016757">
    <property type="term" value="F:glycosyltransferase activity"/>
    <property type="evidence" value="ECO:0007669"/>
    <property type="project" value="UniProtKB-KW"/>
</dbReference>
<keyword evidence="2 4" id="KW-0328">Glycosyltransferase</keyword>
<organism evidence="4 5">
    <name type="scientific">Mesobacterium hydrothermale</name>
    <dbReference type="NCBI Taxonomy" id="3111907"/>
    <lineage>
        <taxon>Bacteria</taxon>
        <taxon>Pseudomonadati</taxon>
        <taxon>Pseudomonadota</taxon>
        <taxon>Alphaproteobacteria</taxon>
        <taxon>Rhodobacterales</taxon>
        <taxon>Roseobacteraceae</taxon>
        <taxon>Mesobacterium</taxon>
    </lineage>
</organism>
<dbReference type="EMBL" id="JAYLLH010000005">
    <property type="protein sequence ID" value="MEC3860662.1"/>
    <property type="molecule type" value="Genomic_DNA"/>
</dbReference>
<proteinExistence type="inferred from homology"/>